<evidence type="ECO:0000313" key="2">
    <source>
        <dbReference type="EMBL" id="QFI63648.1"/>
    </source>
</evidence>
<organism evidence="2 3">
    <name type="scientific">Qipengyuania flava</name>
    <dbReference type="NCBI Taxonomy" id="192812"/>
    <lineage>
        <taxon>Bacteria</taxon>
        <taxon>Pseudomonadati</taxon>
        <taxon>Pseudomonadota</taxon>
        <taxon>Alphaproteobacteria</taxon>
        <taxon>Sphingomonadales</taxon>
        <taxon>Erythrobacteraceae</taxon>
        <taxon>Qipengyuania</taxon>
    </lineage>
</organism>
<gene>
    <name evidence="2" type="ORF">D0Y83_10525</name>
</gene>
<feature type="signal peptide" evidence="1">
    <location>
        <begin position="1"/>
        <end position="23"/>
    </location>
</feature>
<dbReference type="EMBL" id="CP032228">
    <property type="protein sequence ID" value="QFI63648.1"/>
    <property type="molecule type" value="Genomic_DNA"/>
</dbReference>
<sequence length="300" mass="33154">MQTGDVISRLPLLLAAGLALLLAACDTQQDAAKEDGPFPALWEIADSEGTVEGWMFGTIHALPDGSKWRSAQLDTVLRDADMLVVEVADLENSEDLSKLFEQLAFDRPAGPIIDRIAPEMRVEFEELLVKAKVRRTYFDPMESWAAALALAQVAQTGKAENGADRALLAAFDQREVVELEGAREQLTIFDTLPEREQRDLLNAVLEESQQYDGEIAPLADAWLAGDTERLIALTRRGILADPELAQALLHDRNADWALQVENLLSARERPLIAVGTGHLIGERGLPALLEQRGYRVRRVE</sequence>
<dbReference type="AlphaFoldDB" id="A0A5P6NCM2"/>
<dbReference type="Proteomes" id="UP000325385">
    <property type="component" value="Chromosome"/>
</dbReference>
<reference evidence="3" key="1">
    <citation type="submission" date="2018-09" db="EMBL/GenBank/DDBJ databases">
        <title>Nocardia yunnanensis sp. nov., an actinomycete isolated from a soil sample.</title>
        <authorList>
            <person name="Zhang J."/>
        </authorList>
    </citation>
    <scope>NUCLEOTIDE SEQUENCE [LARGE SCALE GENOMIC DNA]</scope>
    <source>
        <strain evidence="3">21-3</strain>
    </source>
</reference>
<protein>
    <submittedName>
        <fullName evidence="2">TraB/GumN family protein</fullName>
    </submittedName>
</protein>
<dbReference type="InterPro" id="IPR047111">
    <property type="entry name" value="YbaP-like"/>
</dbReference>
<dbReference type="Pfam" id="PF01963">
    <property type="entry name" value="TraB_PrgY_gumN"/>
    <property type="match status" value="1"/>
</dbReference>
<dbReference type="RefSeq" id="WP_151885803.1">
    <property type="nucleotide sequence ID" value="NZ_CP032228.1"/>
</dbReference>
<evidence type="ECO:0000256" key="1">
    <source>
        <dbReference type="SAM" id="SignalP"/>
    </source>
</evidence>
<name>A0A5P6NCM2_9SPHN</name>
<dbReference type="InterPro" id="IPR002816">
    <property type="entry name" value="TraB/PrgY/GumN_fam"/>
</dbReference>
<dbReference type="PANTHER" id="PTHR40590:SF1">
    <property type="entry name" value="CYTOPLASMIC PROTEIN"/>
    <property type="match status" value="1"/>
</dbReference>
<dbReference type="CDD" id="cd14789">
    <property type="entry name" value="Tiki"/>
    <property type="match status" value="1"/>
</dbReference>
<proteinExistence type="predicted"/>
<keyword evidence="1" id="KW-0732">Signal</keyword>
<evidence type="ECO:0000313" key="3">
    <source>
        <dbReference type="Proteomes" id="UP000325385"/>
    </source>
</evidence>
<feature type="chain" id="PRO_5024833769" evidence="1">
    <location>
        <begin position="24"/>
        <end position="300"/>
    </location>
</feature>
<dbReference type="GeneID" id="69697739"/>
<accession>A0A5P6NCM2</accession>
<dbReference type="PANTHER" id="PTHR40590">
    <property type="entry name" value="CYTOPLASMIC PROTEIN-RELATED"/>
    <property type="match status" value="1"/>
</dbReference>